<evidence type="ECO:0000259" key="8">
    <source>
        <dbReference type="PROSITE" id="PS50873"/>
    </source>
</evidence>
<evidence type="ECO:0000313" key="9">
    <source>
        <dbReference type="EMBL" id="KAL0057382.1"/>
    </source>
</evidence>
<dbReference type="PANTHER" id="PTHR31356">
    <property type="entry name" value="THYLAKOID LUMENAL 29 KDA PROTEIN, CHLOROPLASTIC-RELATED"/>
    <property type="match status" value="1"/>
</dbReference>
<keyword evidence="3" id="KW-0479">Metal-binding</keyword>
<dbReference type="Proteomes" id="UP001437256">
    <property type="component" value="Unassembled WGS sequence"/>
</dbReference>
<evidence type="ECO:0000313" key="10">
    <source>
        <dbReference type="Proteomes" id="UP001437256"/>
    </source>
</evidence>
<dbReference type="Gene3D" id="1.10.520.10">
    <property type="match status" value="1"/>
</dbReference>
<evidence type="ECO:0000256" key="3">
    <source>
        <dbReference type="ARBA" id="ARBA00022723"/>
    </source>
</evidence>
<feature type="domain" description="Plant heme peroxidase family profile" evidence="8">
    <location>
        <begin position="61"/>
        <end position="223"/>
    </location>
</feature>
<evidence type="ECO:0000256" key="6">
    <source>
        <dbReference type="RuleBase" id="RU004241"/>
    </source>
</evidence>
<evidence type="ECO:0000256" key="2">
    <source>
        <dbReference type="ARBA" id="ARBA00022617"/>
    </source>
</evidence>
<organism evidence="9 10">
    <name type="scientific">Marasmius tenuissimus</name>
    <dbReference type="NCBI Taxonomy" id="585030"/>
    <lineage>
        <taxon>Eukaryota</taxon>
        <taxon>Fungi</taxon>
        <taxon>Dikarya</taxon>
        <taxon>Basidiomycota</taxon>
        <taxon>Agaricomycotina</taxon>
        <taxon>Agaricomycetes</taxon>
        <taxon>Agaricomycetidae</taxon>
        <taxon>Agaricales</taxon>
        <taxon>Marasmiineae</taxon>
        <taxon>Marasmiaceae</taxon>
        <taxon>Marasmius</taxon>
    </lineage>
</organism>
<dbReference type="SUPFAM" id="SSF48113">
    <property type="entry name" value="Heme-dependent peroxidases"/>
    <property type="match status" value="1"/>
</dbReference>
<comment type="similarity">
    <text evidence="6">Belongs to the peroxidase family.</text>
</comment>
<evidence type="ECO:0000256" key="5">
    <source>
        <dbReference type="ARBA" id="ARBA00023004"/>
    </source>
</evidence>
<name>A0ABR2Z807_9AGAR</name>
<dbReference type="EC" id="1.11.1.-" evidence="7"/>
<keyword evidence="1 7" id="KW-0575">Peroxidase</keyword>
<keyword evidence="4 7" id="KW-0560">Oxidoreductase</keyword>
<keyword evidence="5" id="KW-0408">Iron</keyword>
<comment type="caution">
    <text evidence="9">The sequence shown here is derived from an EMBL/GenBank/DDBJ whole genome shotgun (WGS) entry which is preliminary data.</text>
</comment>
<gene>
    <name evidence="9" type="ORF">AAF712_015978</name>
</gene>
<dbReference type="InterPro" id="IPR044831">
    <property type="entry name" value="Ccp1-like"/>
</dbReference>
<keyword evidence="10" id="KW-1185">Reference proteome</keyword>
<evidence type="ECO:0000256" key="7">
    <source>
        <dbReference type="RuleBase" id="RU363051"/>
    </source>
</evidence>
<evidence type="ECO:0000256" key="4">
    <source>
        <dbReference type="ARBA" id="ARBA00023002"/>
    </source>
</evidence>
<keyword evidence="2" id="KW-0349">Heme</keyword>
<proteinExistence type="inferred from homology"/>
<reference evidence="9 10" key="1">
    <citation type="submission" date="2024-05" db="EMBL/GenBank/DDBJ databases">
        <title>A draft genome resource for the thread blight pathogen Marasmius tenuissimus strain MS-2.</title>
        <authorList>
            <person name="Yulfo-Soto G.E."/>
            <person name="Baruah I.K."/>
            <person name="Amoako-Attah I."/>
            <person name="Bukari Y."/>
            <person name="Meinhardt L.W."/>
            <person name="Bailey B.A."/>
            <person name="Cohen S.P."/>
        </authorList>
    </citation>
    <scope>NUCLEOTIDE SEQUENCE [LARGE SCALE GENOMIC DNA]</scope>
    <source>
        <strain evidence="9 10">MS-2</strain>
    </source>
</reference>
<protein>
    <recommendedName>
        <fullName evidence="7">Peroxidase</fullName>
        <ecNumber evidence="7">1.11.1.-</ecNumber>
    </recommendedName>
</protein>
<feature type="signal peptide" evidence="7">
    <location>
        <begin position="1"/>
        <end position="19"/>
    </location>
</feature>
<dbReference type="Pfam" id="PF00141">
    <property type="entry name" value="peroxidase"/>
    <property type="match status" value="1"/>
</dbReference>
<dbReference type="PROSITE" id="PS50873">
    <property type="entry name" value="PEROXIDASE_4"/>
    <property type="match status" value="1"/>
</dbReference>
<dbReference type="EMBL" id="JBBXMP010000559">
    <property type="protein sequence ID" value="KAL0057382.1"/>
    <property type="molecule type" value="Genomic_DNA"/>
</dbReference>
<sequence length="223" mass="23940">MHTHFILLPLALGAAAAAALEFSTPKWPYGHQLARQEHILYEGIDLGSFTTGCTRARTFSSVAAQWIRLAYHDMSTHNVDDGTGGLDASIRFELDRAENVGSGMISSLADFSNLQTPYVSVSDLIALGTIFAYGSCGGPSHVSIPYRAGRKDATSAGPPGVPEPHQDVKSHIESFRRQGFNQEEMIALIACGHTVGGVAQKDFPDMVAADSLFDGEQKYSPLV</sequence>
<dbReference type="Gene3D" id="1.10.420.10">
    <property type="entry name" value="Peroxidase, domain 2"/>
    <property type="match status" value="1"/>
</dbReference>
<dbReference type="PANTHER" id="PTHR31356:SF53">
    <property type="entry name" value="HEME PEROXIDASE"/>
    <property type="match status" value="1"/>
</dbReference>
<keyword evidence="7" id="KW-0732">Signal</keyword>
<evidence type="ECO:0000256" key="1">
    <source>
        <dbReference type="ARBA" id="ARBA00022559"/>
    </source>
</evidence>
<feature type="chain" id="PRO_5045007358" description="Peroxidase" evidence="7">
    <location>
        <begin position="20"/>
        <end position="223"/>
    </location>
</feature>
<dbReference type="InterPro" id="IPR002016">
    <property type="entry name" value="Haem_peroxidase"/>
</dbReference>
<dbReference type="InterPro" id="IPR010255">
    <property type="entry name" value="Haem_peroxidase_sf"/>
</dbReference>
<accession>A0ABR2Z807</accession>